<protein>
    <recommendedName>
        <fullName evidence="8">Glycosyltransferase 2-like domain-containing protein</fullName>
    </recommendedName>
</protein>
<dbReference type="PANTHER" id="PTHR43646">
    <property type="entry name" value="GLYCOSYLTRANSFERASE"/>
    <property type="match status" value="1"/>
</dbReference>
<gene>
    <name evidence="6" type="ORF">KI810_11275</name>
</gene>
<dbReference type="SUPFAM" id="SSF53448">
    <property type="entry name" value="Nucleotide-diphospho-sugar transferases"/>
    <property type="match status" value="1"/>
</dbReference>
<keyword evidence="3" id="KW-0328">Glycosyltransferase</keyword>
<evidence type="ECO:0008006" key="8">
    <source>
        <dbReference type="Google" id="ProtNLM"/>
    </source>
</evidence>
<evidence type="ECO:0000313" key="7">
    <source>
        <dbReference type="Proteomes" id="UP000756860"/>
    </source>
</evidence>
<evidence type="ECO:0000256" key="3">
    <source>
        <dbReference type="ARBA" id="ARBA00022676"/>
    </source>
</evidence>
<organism evidence="6 7">
    <name type="scientific">Geomobilimonas luticola</name>
    <dbReference type="NCBI Taxonomy" id="1114878"/>
    <lineage>
        <taxon>Bacteria</taxon>
        <taxon>Pseudomonadati</taxon>
        <taxon>Thermodesulfobacteriota</taxon>
        <taxon>Desulfuromonadia</taxon>
        <taxon>Geobacterales</taxon>
        <taxon>Geobacteraceae</taxon>
        <taxon>Geomobilimonas</taxon>
    </lineage>
</organism>
<keyword evidence="2" id="KW-1003">Cell membrane</keyword>
<proteinExistence type="predicted"/>
<dbReference type="EMBL" id="JAHCVK010000004">
    <property type="protein sequence ID" value="MBT0653639.1"/>
    <property type="molecule type" value="Genomic_DNA"/>
</dbReference>
<evidence type="ECO:0000256" key="2">
    <source>
        <dbReference type="ARBA" id="ARBA00022475"/>
    </source>
</evidence>
<accession>A0ABS5SGK5</accession>
<sequence length="423" mass="45493">MTPDVRSRYLGTRTIDGSWELSGCGETGFAGTVVIPALAESARLGATLRSLAANPPEPLARFLIVVVVNHRTDAPDRDKADNRATLALLPAWGQRLQQLRLAWVDAATTGRELPVKGGGVGLARKIGLDLALSRLAGNDVDPLLVCLDADTLVEPSYLQAIIDHFRVTKRGGAIIPFRHQAGETSAEQAAIDRYELFLRSYVLGLELAGSPYAFHTVGSAMACTASAYVRMGGMNRRAAGEDFYFLQQLHRTAGIDQVRGTTVHPASRPSHRVPFGTGRAIGRTLAGDSSAIGFYHPECFLLLGKWLQLVGNGLGSDGDELLAAAADASPHLAEYLEKESFGPTWAGLRRNNRHEDTLLQAFHGWFDGLRTMKLIHHLAAGPLPRCGPEAALPPLLERAGLKPAMGVGDQLELLRNVQGIALK</sequence>
<evidence type="ECO:0000256" key="1">
    <source>
        <dbReference type="ARBA" id="ARBA00004236"/>
    </source>
</evidence>
<name>A0ABS5SGK5_9BACT</name>
<evidence type="ECO:0000313" key="6">
    <source>
        <dbReference type="EMBL" id="MBT0653639.1"/>
    </source>
</evidence>
<dbReference type="RefSeq" id="WP_214175635.1">
    <property type="nucleotide sequence ID" value="NZ_JAHCVK010000004.1"/>
</dbReference>
<dbReference type="Gene3D" id="3.90.550.10">
    <property type="entry name" value="Spore Coat Polysaccharide Biosynthesis Protein SpsA, Chain A"/>
    <property type="match status" value="1"/>
</dbReference>
<dbReference type="PANTHER" id="PTHR43646:SF2">
    <property type="entry name" value="GLYCOSYLTRANSFERASE 2-LIKE DOMAIN-CONTAINING PROTEIN"/>
    <property type="match status" value="1"/>
</dbReference>
<keyword evidence="7" id="KW-1185">Reference proteome</keyword>
<evidence type="ECO:0000256" key="5">
    <source>
        <dbReference type="ARBA" id="ARBA00023136"/>
    </source>
</evidence>
<dbReference type="InterPro" id="IPR029044">
    <property type="entry name" value="Nucleotide-diphossugar_trans"/>
</dbReference>
<reference evidence="6 7" key="1">
    <citation type="submission" date="2021-05" db="EMBL/GenBank/DDBJ databases">
        <title>The draft genome of Geobacter luticola JCM 17780.</title>
        <authorList>
            <person name="Xu Z."/>
            <person name="Masuda Y."/>
            <person name="Itoh H."/>
            <person name="Senoo K."/>
        </authorList>
    </citation>
    <scope>NUCLEOTIDE SEQUENCE [LARGE SCALE GENOMIC DNA]</scope>
    <source>
        <strain evidence="6 7">JCM 17780</strain>
    </source>
</reference>
<comment type="subcellular location">
    <subcellularLocation>
        <location evidence="1">Cell membrane</location>
    </subcellularLocation>
</comment>
<comment type="caution">
    <text evidence="6">The sequence shown here is derived from an EMBL/GenBank/DDBJ whole genome shotgun (WGS) entry which is preliminary data.</text>
</comment>
<evidence type="ECO:0000256" key="4">
    <source>
        <dbReference type="ARBA" id="ARBA00022679"/>
    </source>
</evidence>
<keyword evidence="5" id="KW-0472">Membrane</keyword>
<keyword evidence="4" id="KW-0808">Transferase</keyword>
<dbReference type="Proteomes" id="UP000756860">
    <property type="component" value="Unassembled WGS sequence"/>
</dbReference>